<keyword evidence="4 8" id="KW-0808">Transferase</keyword>
<evidence type="ECO:0000313" key="8">
    <source>
        <dbReference type="EMBL" id="CRG85727.1"/>
    </source>
</evidence>
<keyword evidence="5" id="KW-0520">NAD</keyword>
<accession>A0A0U1LQS2</accession>
<dbReference type="PANTHER" id="PTHR12684">
    <property type="entry name" value="PUTATIVE PHOSPHOTRANSFERASE"/>
    <property type="match status" value="1"/>
</dbReference>
<evidence type="ECO:0000256" key="6">
    <source>
        <dbReference type="ARBA" id="ARBA00047949"/>
    </source>
</evidence>
<evidence type="ECO:0000256" key="4">
    <source>
        <dbReference type="ARBA" id="ARBA00022679"/>
    </source>
</evidence>
<comment type="similarity">
    <text evidence="2">Belongs to the KptA/TPT1 family.</text>
</comment>
<evidence type="ECO:0000313" key="9">
    <source>
        <dbReference type="Proteomes" id="UP000054383"/>
    </source>
</evidence>
<reference evidence="8 9" key="1">
    <citation type="submission" date="2015-04" db="EMBL/GenBank/DDBJ databases">
        <authorList>
            <person name="Syromyatnikov M.Y."/>
            <person name="Popov V.N."/>
        </authorList>
    </citation>
    <scope>NUCLEOTIDE SEQUENCE [LARGE SCALE GENOMIC DNA]</scope>
    <source>
        <strain evidence="8">WF-38-12</strain>
    </source>
</reference>
<dbReference type="GO" id="GO:0000215">
    <property type="term" value="F:tRNA 2'-phosphotransferase activity"/>
    <property type="evidence" value="ECO:0007669"/>
    <property type="project" value="UniProtKB-EC"/>
</dbReference>
<evidence type="ECO:0000256" key="2">
    <source>
        <dbReference type="ARBA" id="ARBA00009836"/>
    </source>
</evidence>
<comment type="catalytic activity">
    <reaction evidence="6">
        <text>2'-phospho-[ligated tRNA] + NAD(+) = mature tRNA + ADP-alpha-D-ribose 1'',2''-cyclic phosphate + nicotinamide</text>
        <dbReference type="Rhea" id="RHEA:23324"/>
        <dbReference type="Rhea" id="RHEA-COMP:11106"/>
        <dbReference type="Rhea" id="RHEA-COMP:11107"/>
        <dbReference type="ChEBI" id="CHEBI:17154"/>
        <dbReference type="ChEBI" id="CHEBI:57540"/>
        <dbReference type="ChEBI" id="CHEBI:76596"/>
        <dbReference type="ChEBI" id="CHEBI:82883"/>
        <dbReference type="ChEBI" id="CHEBI:85027"/>
        <dbReference type="EC" id="2.7.1.160"/>
    </reaction>
</comment>
<dbReference type="Gene3D" id="1.10.10.970">
    <property type="entry name" value="RNA 2'-phosphotransferase, Tpt1/KptA family, N-terminal domain"/>
    <property type="match status" value="1"/>
</dbReference>
<dbReference type="AlphaFoldDB" id="A0A0U1LQS2"/>
<dbReference type="STRING" id="28573.A0A0U1LQS2"/>
<dbReference type="Pfam" id="PF01885">
    <property type="entry name" value="PTS_2-RNA"/>
    <property type="match status" value="1"/>
</dbReference>
<feature type="region of interest" description="Disordered" evidence="7">
    <location>
        <begin position="85"/>
        <end position="109"/>
    </location>
</feature>
<dbReference type="Gene3D" id="3.20.170.30">
    <property type="match status" value="1"/>
</dbReference>
<dbReference type="SUPFAM" id="SSF56399">
    <property type="entry name" value="ADP-ribosylation"/>
    <property type="match status" value="1"/>
</dbReference>
<evidence type="ECO:0000256" key="7">
    <source>
        <dbReference type="SAM" id="MobiDB-lite"/>
    </source>
</evidence>
<feature type="compositionally biased region" description="Basic and acidic residues" evidence="7">
    <location>
        <begin position="92"/>
        <end position="109"/>
    </location>
</feature>
<feature type="compositionally biased region" description="Basic residues" evidence="7">
    <location>
        <begin position="333"/>
        <end position="352"/>
    </location>
</feature>
<proteinExistence type="inferred from homology"/>
<sequence length="352" mass="38153">MSRQGGGGRGGKQMPREVVLSKALSHLLRHSADRENLKISKEGYVNVADLLETRKIKPLKATLAEILESVSSSDKQRFSLLYVPATTPETENDSHETQADEKEEREKEKEGQQIAFATAASEEKQKTATAHALSVRDSDASHFLIRATQGHSMKCVDTTLFLEKLSLDGDDSIPEKSATAKALPDTVVHGTYHGAWPLILASGGLQAMNRAQVHFAVGPTVDEIFPNGRDAPPAKLPTGKQNQNVISGMRSDAEILIYINLQKALQAGCPFYRSENGVILSEGMVSPDADHTAGKSVPVEFFDLVVERKAGLGVLWEDGKLVQELPENLAAKKNPKSFRGGRGRGRGRGGHS</sequence>
<organism evidence="8 9">
    <name type="scientific">Talaromyces islandicus</name>
    <name type="common">Penicillium islandicum</name>
    <dbReference type="NCBI Taxonomy" id="28573"/>
    <lineage>
        <taxon>Eukaryota</taxon>
        <taxon>Fungi</taxon>
        <taxon>Dikarya</taxon>
        <taxon>Ascomycota</taxon>
        <taxon>Pezizomycotina</taxon>
        <taxon>Eurotiomycetes</taxon>
        <taxon>Eurotiomycetidae</taxon>
        <taxon>Eurotiales</taxon>
        <taxon>Trichocomaceae</taxon>
        <taxon>Talaromyces</taxon>
        <taxon>Talaromyces sect. Islandici</taxon>
    </lineage>
</organism>
<dbReference type="GO" id="GO:0006388">
    <property type="term" value="P:tRNA splicing, via endonucleolytic cleavage and ligation"/>
    <property type="evidence" value="ECO:0007669"/>
    <property type="project" value="TreeGrafter"/>
</dbReference>
<dbReference type="PANTHER" id="PTHR12684:SF2">
    <property type="entry name" value="TRNA 2'-PHOSPHOTRANSFERASE 1"/>
    <property type="match status" value="1"/>
</dbReference>
<feature type="region of interest" description="Disordered" evidence="7">
    <location>
        <begin position="327"/>
        <end position="352"/>
    </location>
</feature>
<gene>
    <name evidence="8" type="ORF">PISL3812_02749</name>
</gene>
<dbReference type="EMBL" id="CVMT01000002">
    <property type="protein sequence ID" value="CRG85727.1"/>
    <property type="molecule type" value="Genomic_DNA"/>
</dbReference>
<evidence type="ECO:0000256" key="1">
    <source>
        <dbReference type="ARBA" id="ARBA00003343"/>
    </source>
</evidence>
<evidence type="ECO:0000256" key="5">
    <source>
        <dbReference type="ARBA" id="ARBA00023027"/>
    </source>
</evidence>
<keyword evidence="9" id="KW-1185">Reference proteome</keyword>
<dbReference type="OrthoDB" id="419694at2759"/>
<name>A0A0U1LQS2_TALIS</name>
<dbReference type="InterPro" id="IPR002745">
    <property type="entry name" value="Ptrans_KptA/Tpt1"/>
</dbReference>
<protein>
    <recommendedName>
        <fullName evidence="3">2'-phosphotransferase</fullName>
        <ecNumber evidence="3">2.7.1.160</ecNumber>
    </recommendedName>
</protein>
<dbReference type="EC" id="2.7.1.160" evidence="3"/>
<comment type="function">
    <text evidence="1">Catalyzes the last step of tRNA splicing, the transfer of the splice junction 2'-phosphate from ligated tRNA to NAD to produce ADP-ribose 1''-2'' cyclic phosphate.</text>
</comment>
<dbReference type="OMA" id="HATWPKI"/>
<evidence type="ECO:0000256" key="3">
    <source>
        <dbReference type="ARBA" id="ARBA00012007"/>
    </source>
</evidence>
<dbReference type="InterPro" id="IPR042081">
    <property type="entry name" value="RNA_2'-PTrans_C"/>
</dbReference>
<dbReference type="InterPro" id="IPR042080">
    <property type="entry name" value="RNA_2'-PTrans_N"/>
</dbReference>
<dbReference type="Proteomes" id="UP000054383">
    <property type="component" value="Unassembled WGS sequence"/>
</dbReference>